<evidence type="ECO:0000256" key="1">
    <source>
        <dbReference type="SAM" id="MobiDB-lite"/>
    </source>
</evidence>
<protein>
    <recommendedName>
        <fullName evidence="4">Bacteriocin</fullName>
    </recommendedName>
</protein>
<evidence type="ECO:0000313" key="3">
    <source>
        <dbReference type="Proteomes" id="UP001170954"/>
    </source>
</evidence>
<dbReference type="Proteomes" id="UP001170954">
    <property type="component" value="Unassembled WGS sequence"/>
</dbReference>
<feature type="compositionally biased region" description="Basic and acidic residues" evidence="1">
    <location>
        <begin position="41"/>
        <end position="63"/>
    </location>
</feature>
<evidence type="ECO:0000313" key="2">
    <source>
        <dbReference type="EMBL" id="MDM1050082.1"/>
    </source>
</evidence>
<proteinExistence type="predicted"/>
<gene>
    <name evidence="2" type="ORF">HX018_17730</name>
</gene>
<name>A0ABT7NS67_9SPHI</name>
<reference evidence="2" key="2">
    <citation type="journal article" date="2022" name="Sci. Total Environ.">
        <title>Prevalence, transmission, and molecular epidemiology of tet(X)-positive bacteria among humans, animals, and environmental niches in China: An epidemiological, and genomic-based study.</title>
        <authorList>
            <person name="Dong N."/>
            <person name="Zeng Y."/>
            <person name="Cai C."/>
            <person name="Sun C."/>
            <person name="Lu J."/>
            <person name="Liu C."/>
            <person name="Zhou H."/>
            <person name="Sun Q."/>
            <person name="Shu L."/>
            <person name="Wang H."/>
            <person name="Wang Y."/>
            <person name="Wang S."/>
            <person name="Wu C."/>
            <person name="Chan E.W."/>
            <person name="Chen G."/>
            <person name="Shen Z."/>
            <person name="Chen S."/>
            <person name="Zhang R."/>
        </authorList>
    </citation>
    <scope>NUCLEOTIDE SEQUENCE</scope>
    <source>
        <strain evidence="2">R1692</strain>
    </source>
</reference>
<comment type="caution">
    <text evidence="2">The sequence shown here is derived from an EMBL/GenBank/DDBJ whole genome shotgun (WGS) entry which is preliminary data.</text>
</comment>
<dbReference type="RefSeq" id="WP_149525914.1">
    <property type="nucleotide sequence ID" value="NZ_CP030848.1"/>
</dbReference>
<keyword evidence="3" id="KW-1185">Reference proteome</keyword>
<organism evidence="2 3">
    <name type="scientific">Sphingobacterium hotanense</name>
    <dbReference type="NCBI Taxonomy" id="649196"/>
    <lineage>
        <taxon>Bacteria</taxon>
        <taxon>Pseudomonadati</taxon>
        <taxon>Bacteroidota</taxon>
        <taxon>Sphingobacteriia</taxon>
        <taxon>Sphingobacteriales</taxon>
        <taxon>Sphingobacteriaceae</taxon>
        <taxon>Sphingobacterium</taxon>
    </lineage>
</organism>
<reference evidence="2" key="1">
    <citation type="submission" date="2020-06" db="EMBL/GenBank/DDBJ databases">
        <authorList>
            <person name="Dong N."/>
        </authorList>
    </citation>
    <scope>NUCLEOTIDE SEQUENCE</scope>
    <source>
        <strain evidence="2">R1692</strain>
    </source>
</reference>
<feature type="region of interest" description="Disordered" evidence="1">
    <location>
        <begin position="37"/>
        <end position="63"/>
    </location>
</feature>
<evidence type="ECO:0008006" key="4">
    <source>
        <dbReference type="Google" id="ProtNLM"/>
    </source>
</evidence>
<dbReference type="EMBL" id="JACAGK010000069">
    <property type="protein sequence ID" value="MDM1050082.1"/>
    <property type="molecule type" value="Genomic_DNA"/>
</dbReference>
<accession>A0ABT7NS67</accession>
<sequence>MKKLEKLNANKLANTEQVKGGAGIFVDFSVDVVDGGSVPTTEHRPTKGRLVEHYTCDHAPDNN</sequence>